<dbReference type="Proteomes" id="UP001152803">
    <property type="component" value="Unassembled WGS sequence"/>
</dbReference>
<dbReference type="OrthoDB" id="8897098at2759"/>
<evidence type="ECO:0000256" key="1">
    <source>
        <dbReference type="SAM" id="MobiDB-lite"/>
    </source>
</evidence>
<feature type="region of interest" description="Disordered" evidence="1">
    <location>
        <begin position="211"/>
        <end position="268"/>
    </location>
</feature>
<sequence>MSDNQLELQNHRTACNTAGGRRRSCNRRRNQSSYKGDTHGRYSCHSTEKNGKQRLCVVPVTHDEEKEVLSEGARKRDMSSYQRTHPQEREATACRRGSPAVTDLNHEVPSERTTSSISLQGQSGGQPECDRTLTTTKVKEEPPDFQSLYIKWEMSEESVRSVECEHYPGPPAVVPPFAPLSQDRVGDHLALGAQNISFALFEQPRDRVAASVSSQRKPLSSRERQQKYREKLRTDPEKQRAYREKDRNRQRNRRRQLRDLPEHNQKLRREYWREASRRYRARKKNSESR</sequence>
<feature type="region of interest" description="Disordered" evidence="1">
    <location>
        <begin position="15"/>
        <end position="46"/>
    </location>
</feature>
<gene>
    <name evidence="2" type="ORF">COCON_G00006770</name>
</gene>
<accession>A0A9Q1E1P4</accession>
<feature type="region of interest" description="Disordered" evidence="1">
    <location>
        <begin position="70"/>
        <end position="129"/>
    </location>
</feature>
<name>A0A9Q1E1P4_CONCO</name>
<evidence type="ECO:0000313" key="2">
    <source>
        <dbReference type="EMBL" id="KAJ8288018.1"/>
    </source>
</evidence>
<feature type="compositionally biased region" description="Basic and acidic residues" evidence="1">
    <location>
        <begin position="257"/>
        <end position="268"/>
    </location>
</feature>
<feature type="compositionally biased region" description="Basic and acidic residues" evidence="1">
    <location>
        <begin position="36"/>
        <end position="46"/>
    </location>
</feature>
<reference evidence="2" key="1">
    <citation type="journal article" date="2023" name="Science">
        <title>Genome structures resolve the early diversification of teleost fishes.</title>
        <authorList>
            <person name="Parey E."/>
            <person name="Louis A."/>
            <person name="Montfort J."/>
            <person name="Bouchez O."/>
            <person name="Roques C."/>
            <person name="Iampietro C."/>
            <person name="Lluch J."/>
            <person name="Castinel A."/>
            <person name="Donnadieu C."/>
            <person name="Desvignes T."/>
            <person name="Floi Bucao C."/>
            <person name="Jouanno E."/>
            <person name="Wen M."/>
            <person name="Mejri S."/>
            <person name="Dirks R."/>
            <person name="Jansen H."/>
            <person name="Henkel C."/>
            <person name="Chen W.J."/>
            <person name="Zahm M."/>
            <person name="Cabau C."/>
            <person name="Klopp C."/>
            <person name="Thompson A.W."/>
            <person name="Robinson-Rechavi M."/>
            <person name="Braasch I."/>
            <person name="Lecointre G."/>
            <person name="Bobe J."/>
            <person name="Postlethwait J.H."/>
            <person name="Berthelot C."/>
            <person name="Roest Crollius H."/>
            <person name="Guiguen Y."/>
        </authorList>
    </citation>
    <scope>NUCLEOTIDE SEQUENCE</scope>
    <source>
        <strain evidence="2">Concon-B</strain>
    </source>
</reference>
<keyword evidence="3" id="KW-1185">Reference proteome</keyword>
<protein>
    <submittedName>
        <fullName evidence="2">Uncharacterized protein</fullName>
    </submittedName>
</protein>
<feature type="compositionally biased region" description="Basic and acidic residues" evidence="1">
    <location>
        <begin position="220"/>
        <end position="249"/>
    </location>
</feature>
<evidence type="ECO:0000313" key="3">
    <source>
        <dbReference type="Proteomes" id="UP001152803"/>
    </source>
</evidence>
<proteinExistence type="predicted"/>
<dbReference type="EMBL" id="JAFJMO010000001">
    <property type="protein sequence ID" value="KAJ8288018.1"/>
    <property type="molecule type" value="Genomic_DNA"/>
</dbReference>
<dbReference type="AlphaFoldDB" id="A0A9Q1E1P4"/>
<feature type="compositionally biased region" description="Basic residues" evidence="1">
    <location>
        <begin position="20"/>
        <end position="30"/>
    </location>
</feature>
<organism evidence="2 3">
    <name type="scientific">Conger conger</name>
    <name type="common">Conger eel</name>
    <name type="synonym">Muraena conger</name>
    <dbReference type="NCBI Taxonomy" id="82655"/>
    <lineage>
        <taxon>Eukaryota</taxon>
        <taxon>Metazoa</taxon>
        <taxon>Chordata</taxon>
        <taxon>Craniata</taxon>
        <taxon>Vertebrata</taxon>
        <taxon>Euteleostomi</taxon>
        <taxon>Actinopterygii</taxon>
        <taxon>Neopterygii</taxon>
        <taxon>Teleostei</taxon>
        <taxon>Anguilliformes</taxon>
        <taxon>Congridae</taxon>
        <taxon>Conger</taxon>
    </lineage>
</organism>
<comment type="caution">
    <text evidence="2">The sequence shown here is derived from an EMBL/GenBank/DDBJ whole genome shotgun (WGS) entry which is preliminary data.</text>
</comment>